<keyword evidence="3" id="KW-0645">Protease</keyword>
<accession>A0A8J7UTM8</accession>
<evidence type="ECO:0000256" key="8">
    <source>
        <dbReference type="SAM" id="SignalP"/>
    </source>
</evidence>
<evidence type="ECO:0000256" key="3">
    <source>
        <dbReference type="ARBA" id="ARBA00022670"/>
    </source>
</evidence>
<keyword evidence="8" id="KW-0732">Signal</keyword>
<name>A0A8J7UTM8_9BACT</name>
<feature type="compositionally biased region" description="Basic and acidic residues" evidence="7">
    <location>
        <begin position="776"/>
        <end position="788"/>
    </location>
</feature>
<dbReference type="SUPFAM" id="SSF52317">
    <property type="entry name" value="Class I glutamine amidotransferase-like"/>
    <property type="match status" value="1"/>
</dbReference>
<keyword evidence="6" id="KW-0482">Metalloprotease</keyword>
<dbReference type="AlphaFoldDB" id="A0A8J7UTM8"/>
<reference evidence="10" key="1">
    <citation type="submission" date="2021-02" db="EMBL/GenBank/DDBJ databases">
        <title>Natronogracilivirga saccharolytica gen. nov. sp. nov. a new anaerobic, haloalkiliphilic carbohydrate-fermenting bacterium from soda lake and proposing of Cyclonatronumiaceae fam. nov. in the phylum Balneolaeota.</title>
        <authorList>
            <person name="Zhilina T.N."/>
            <person name="Sorokin D.Y."/>
            <person name="Zavarzina D.G."/>
            <person name="Toshchakov S.V."/>
            <person name="Kublanov I.V."/>
        </authorList>
    </citation>
    <scope>NUCLEOTIDE SEQUENCE</scope>
    <source>
        <strain evidence="10">Z-1702</strain>
    </source>
</reference>
<keyword evidence="5" id="KW-0862">Zinc</keyword>
<comment type="cofactor">
    <cofactor evidence="1">
        <name>Zn(2+)</name>
        <dbReference type="ChEBI" id="CHEBI:29105"/>
    </cofactor>
</comment>
<feature type="signal peptide" evidence="8">
    <location>
        <begin position="1"/>
        <end position="21"/>
    </location>
</feature>
<dbReference type="SUPFAM" id="SSF53187">
    <property type="entry name" value="Zn-dependent exopeptidases"/>
    <property type="match status" value="1"/>
</dbReference>
<evidence type="ECO:0000313" key="11">
    <source>
        <dbReference type="Proteomes" id="UP000673975"/>
    </source>
</evidence>
<dbReference type="PANTHER" id="PTHR11705:SF143">
    <property type="entry name" value="SLL0236 PROTEIN"/>
    <property type="match status" value="1"/>
</dbReference>
<dbReference type="GO" id="GO:0005615">
    <property type="term" value="C:extracellular space"/>
    <property type="evidence" value="ECO:0007669"/>
    <property type="project" value="TreeGrafter"/>
</dbReference>
<sequence length="927" mass="103916">MYFRSIAILLCTTVIISAAVAASPAFTASAASDGENTSAATAESAGETASADERASASSVENSDETAVATETILSPASYLGFEPGERFSRHHEISAYFRHVAENSPYVEWRDYGESYLGRPLFAVIVSSRENIEGLDSIWVNNRRMAGLKSGDVEGRTAAIAWLSYGIHGNESSSPEAAMQTLFALAKGAANAGDNENGDDDIAGWLEETVVIIDPVLNPDGRERYVSWFEQTQGRRPDPRLETREHNEPWPGSRSNHYYFDLNRDWAWQTQQESSQRAAFYHLWMPHVHADFHEMFTNDYYFPPAAEPYHSTITPWQREFQEKIGQNHAQRFDERSERYFTGEIFDLFYPGFGDTWPTFNGAIGMTYEQMGHSRAGTKMIDEHGDTLTLSDRIRNHHEAGLSTVEVTAQNSERLIREFHEYFRASEDEPDGRYASFVISGENNRDRLTALLGYLDRQEIRYFPAEPDRRMQGRHYLSGEQQQRRTMEGDIVIPMQQPKSVLAHVLFDPDPSEVLADSNTYDITAWALPYAYGLEAWAVEDRVRISRDYSGGSAGGTTPEGSSDDAVRSEHASGYIPLESDTAYAWVFEWGDVRDAAFAADLLQRDVRMRVTESSFTADGRVYPPGSMVITRRSNRHIEDRISGILDDMAAKHNRRVAELHTGRTDSGADLGSPRIHPMNKPTAAVPAGRDINAGQLGEIRHYFDYLLDYPLAVFDSHRLASFPLDDYNLLILPDGSYEGWDEADWDRVMSWVREGGRLIAYSGVARILSEKEDSRITVRETEPEGRSEVSGQDDAQPELRRRFEDRRRDALSRQISGVVYRVELDDSHPLAYGLGESYATLKRGLSVPELLEDGWNVGVLPEDNALLGGWAGSQTGAVVNGSLMAGTVSMGQGQLVILADNPLFRGFWRNGQLLFSNAVFQAWIAR</sequence>
<keyword evidence="4" id="KW-0378">Hydrolase</keyword>
<comment type="caution">
    <text evidence="10">The sequence shown here is derived from an EMBL/GenBank/DDBJ whole genome shotgun (WGS) entry which is preliminary data.</text>
</comment>
<keyword evidence="11" id="KW-1185">Reference proteome</keyword>
<evidence type="ECO:0000256" key="2">
    <source>
        <dbReference type="ARBA" id="ARBA00005988"/>
    </source>
</evidence>
<evidence type="ECO:0000313" key="10">
    <source>
        <dbReference type="EMBL" id="MBP3192756.1"/>
    </source>
</evidence>
<evidence type="ECO:0000256" key="5">
    <source>
        <dbReference type="ARBA" id="ARBA00022833"/>
    </source>
</evidence>
<dbReference type="InterPro" id="IPR000834">
    <property type="entry name" value="Peptidase_M14"/>
</dbReference>
<gene>
    <name evidence="10" type="ORF">NATSA_08780</name>
</gene>
<evidence type="ECO:0000256" key="6">
    <source>
        <dbReference type="ARBA" id="ARBA00023049"/>
    </source>
</evidence>
<feature type="compositionally biased region" description="Low complexity" evidence="7">
    <location>
        <begin position="32"/>
        <end position="49"/>
    </location>
</feature>
<dbReference type="Pfam" id="PF00246">
    <property type="entry name" value="Peptidase_M14"/>
    <property type="match status" value="1"/>
</dbReference>
<dbReference type="Proteomes" id="UP000673975">
    <property type="component" value="Unassembled WGS sequence"/>
</dbReference>
<evidence type="ECO:0000256" key="4">
    <source>
        <dbReference type="ARBA" id="ARBA00022801"/>
    </source>
</evidence>
<feature type="chain" id="PRO_5035293823" evidence="8">
    <location>
        <begin position="22"/>
        <end position="927"/>
    </location>
</feature>
<dbReference type="GO" id="GO:0004181">
    <property type="term" value="F:metallocarboxypeptidase activity"/>
    <property type="evidence" value="ECO:0007669"/>
    <property type="project" value="InterPro"/>
</dbReference>
<organism evidence="10 11">
    <name type="scientific">Natronogracilivirga saccharolytica</name>
    <dbReference type="NCBI Taxonomy" id="2812953"/>
    <lineage>
        <taxon>Bacteria</taxon>
        <taxon>Pseudomonadati</taxon>
        <taxon>Balneolota</taxon>
        <taxon>Balneolia</taxon>
        <taxon>Balneolales</taxon>
        <taxon>Cyclonatronaceae</taxon>
        <taxon>Natronogracilivirga</taxon>
    </lineage>
</organism>
<dbReference type="GO" id="GO:0008270">
    <property type="term" value="F:zinc ion binding"/>
    <property type="evidence" value="ECO:0007669"/>
    <property type="project" value="InterPro"/>
</dbReference>
<dbReference type="Gene3D" id="3.40.630.10">
    <property type="entry name" value="Zn peptidases"/>
    <property type="match status" value="1"/>
</dbReference>
<comment type="similarity">
    <text evidence="2">Belongs to the peptidase M14 family.</text>
</comment>
<dbReference type="InterPro" id="IPR029062">
    <property type="entry name" value="Class_I_gatase-like"/>
</dbReference>
<dbReference type="PANTHER" id="PTHR11705">
    <property type="entry name" value="PROTEASE FAMILY M14 CARBOXYPEPTIDASE A,B"/>
    <property type="match status" value="1"/>
</dbReference>
<dbReference type="EMBL" id="JAFIDN010000006">
    <property type="protein sequence ID" value="MBP3192756.1"/>
    <property type="molecule type" value="Genomic_DNA"/>
</dbReference>
<dbReference type="SMART" id="SM00631">
    <property type="entry name" value="Zn_pept"/>
    <property type="match status" value="1"/>
</dbReference>
<protein>
    <submittedName>
        <fullName evidence="10">Zinc carboxypeptidase</fullName>
    </submittedName>
</protein>
<evidence type="ECO:0000256" key="1">
    <source>
        <dbReference type="ARBA" id="ARBA00001947"/>
    </source>
</evidence>
<feature type="region of interest" description="Disordered" evidence="7">
    <location>
        <begin position="32"/>
        <end position="67"/>
    </location>
</feature>
<proteinExistence type="inferred from homology"/>
<keyword evidence="10" id="KW-0121">Carboxypeptidase</keyword>
<feature type="region of interest" description="Disordered" evidence="7">
    <location>
        <begin position="549"/>
        <end position="568"/>
    </location>
</feature>
<evidence type="ECO:0000259" key="9">
    <source>
        <dbReference type="SMART" id="SM00631"/>
    </source>
</evidence>
<dbReference type="GO" id="GO:0006508">
    <property type="term" value="P:proteolysis"/>
    <property type="evidence" value="ECO:0007669"/>
    <property type="project" value="UniProtKB-KW"/>
</dbReference>
<evidence type="ECO:0000256" key="7">
    <source>
        <dbReference type="SAM" id="MobiDB-lite"/>
    </source>
</evidence>
<feature type="domain" description="Peptidase M14" evidence="9">
    <location>
        <begin position="88"/>
        <end position="387"/>
    </location>
</feature>
<feature type="region of interest" description="Disordered" evidence="7">
    <location>
        <begin position="776"/>
        <end position="803"/>
    </location>
</feature>